<dbReference type="InterPro" id="IPR020846">
    <property type="entry name" value="MFS_dom"/>
</dbReference>
<feature type="domain" description="Major facilitator superfamily (MFS) profile" evidence="7">
    <location>
        <begin position="36"/>
        <end position="472"/>
    </location>
</feature>
<dbReference type="Proteomes" id="UP001610432">
    <property type="component" value="Unassembled WGS sequence"/>
</dbReference>
<evidence type="ECO:0000256" key="6">
    <source>
        <dbReference type="SAM" id="Phobius"/>
    </source>
</evidence>
<feature type="transmembrane region" description="Helical" evidence="6">
    <location>
        <begin position="192"/>
        <end position="215"/>
    </location>
</feature>
<dbReference type="PANTHER" id="PTHR48022">
    <property type="entry name" value="PLASTIDIC GLUCOSE TRANSPORTER 4"/>
    <property type="match status" value="1"/>
</dbReference>
<keyword evidence="4 6" id="KW-1133">Transmembrane helix</keyword>
<dbReference type="GeneID" id="98145969"/>
<feature type="transmembrane region" description="Helical" evidence="6">
    <location>
        <begin position="166"/>
        <end position="186"/>
    </location>
</feature>
<evidence type="ECO:0000256" key="2">
    <source>
        <dbReference type="ARBA" id="ARBA00010992"/>
    </source>
</evidence>
<feature type="transmembrane region" description="Helical" evidence="6">
    <location>
        <begin position="108"/>
        <end position="128"/>
    </location>
</feature>
<dbReference type="PANTHER" id="PTHR48022:SF29">
    <property type="entry name" value="SUGAR TRANSPORTER, PUTATIVE (AFU_ORTHOLOGUE AFUA_6G14500)-RELATED"/>
    <property type="match status" value="1"/>
</dbReference>
<proteinExistence type="inferred from homology"/>
<dbReference type="RefSeq" id="XP_070889342.1">
    <property type="nucleotide sequence ID" value="XM_071030897.1"/>
</dbReference>
<feature type="transmembrane region" description="Helical" evidence="6">
    <location>
        <begin position="32"/>
        <end position="53"/>
    </location>
</feature>
<gene>
    <name evidence="8" type="ORF">BJX67DRAFT_370301</name>
</gene>
<keyword evidence="9" id="KW-1185">Reference proteome</keyword>
<feature type="transmembrane region" description="Helical" evidence="6">
    <location>
        <begin position="381"/>
        <end position="399"/>
    </location>
</feature>
<feature type="transmembrane region" description="Helical" evidence="6">
    <location>
        <begin position="134"/>
        <end position="154"/>
    </location>
</feature>
<dbReference type="InterPro" id="IPR050360">
    <property type="entry name" value="MFS_Sugar_Transporters"/>
</dbReference>
<dbReference type="PROSITE" id="PS50850">
    <property type="entry name" value="MFS"/>
    <property type="match status" value="1"/>
</dbReference>
<reference evidence="8 9" key="1">
    <citation type="submission" date="2024-07" db="EMBL/GenBank/DDBJ databases">
        <title>Section-level genome sequencing and comparative genomics of Aspergillus sections Usti and Cavernicolus.</title>
        <authorList>
            <consortium name="Lawrence Berkeley National Laboratory"/>
            <person name="Nybo J.L."/>
            <person name="Vesth T.C."/>
            <person name="Theobald S."/>
            <person name="Frisvad J.C."/>
            <person name="Larsen T.O."/>
            <person name="Kjaerboelling I."/>
            <person name="Rothschild-Mancinelli K."/>
            <person name="Lyhne E.K."/>
            <person name="Kogle M.E."/>
            <person name="Barry K."/>
            <person name="Clum A."/>
            <person name="Na H."/>
            <person name="Ledsgaard L."/>
            <person name="Lin J."/>
            <person name="Lipzen A."/>
            <person name="Kuo A."/>
            <person name="Riley R."/>
            <person name="Mondo S."/>
            <person name="Labutti K."/>
            <person name="Haridas S."/>
            <person name="Pangalinan J."/>
            <person name="Salamov A.A."/>
            <person name="Simmons B.A."/>
            <person name="Magnuson J.K."/>
            <person name="Chen J."/>
            <person name="Drula E."/>
            <person name="Henrissat B."/>
            <person name="Wiebenga A."/>
            <person name="Lubbers R.J."/>
            <person name="Gomes A.C."/>
            <person name="Macurrencykelacurrency M.R."/>
            <person name="Stajich J."/>
            <person name="Grigoriev I.V."/>
            <person name="Mortensen U.H."/>
            <person name="De Vries R.P."/>
            <person name="Baker S.E."/>
            <person name="Andersen M.R."/>
        </authorList>
    </citation>
    <scope>NUCLEOTIDE SEQUENCE [LARGE SCALE GENOMIC DNA]</scope>
    <source>
        <strain evidence="8 9">CBS 449.75</strain>
    </source>
</reference>
<sequence length="511" mass="56737">MNATHLAKASDVMQLVEQDLVPWYKKKNLRNLYFALVPAALGVEMTSGFDGSVLNGLQAVQSWLDYFDNPRGAILGIITAAFSLGAVGAIPAVPWVNDRFGRRASIKLGTVFILIGVVLQTASVNIAMFLVSRFILGAGIPFAINGASQLIAELAYPKERAVITGLFNESWYVGSILAAGVTLGTYQMSSTWAWRLPSLFQIIPSLLQAIFIWFVPESPRWLVSQDRSEEAFEILAKYHAEGNRDDPFVVAEFRQIRETIQLEKEASNFKWIDLFKSRANLHRLLIAASLGLFTQWSGNGLVSYYLAKVLATIGITDTTRQNQINLGLQCWNLVSGVSGAFVAKSLRRRWQYLIAFGGMTVVFACWTGASATFAQNGNHDAASAVVAMIFIYYGFYNLMHPMTYIYITEVFPFISRSKGVAILQFFSRAGSSFNQFVNPIGLGNLGWKFYLVYNVWLACETLVIFFGYPETKGPTLEELAIVFEGKKANVELVHVENKEGAAPETRHTETI</sequence>
<evidence type="ECO:0000259" key="7">
    <source>
        <dbReference type="PROSITE" id="PS50850"/>
    </source>
</evidence>
<accession>A0ABR4M0N4</accession>
<comment type="caution">
    <text evidence="8">The sequence shown here is derived from an EMBL/GenBank/DDBJ whole genome shotgun (WGS) entry which is preliminary data.</text>
</comment>
<evidence type="ECO:0000256" key="4">
    <source>
        <dbReference type="ARBA" id="ARBA00022989"/>
    </source>
</evidence>
<dbReference type="EMBL" id="JBFXLQ010000006">
    <property type="protein sequence ID" value="KAL2870363.1"/>
    <property type="molecule type" value="Genomic_DNA"/>
</dbReference>
<feature type="transmembrane region" description="Helical" evidence="6">
    <location>
        <begin position="350"/>
        <end position="369"/>
    </location>
</feature>
<evidence type="ECO:0000256" key="3">
    <source>
        <dbReference type="ARBA" id="ARBA00022692"/>
    </source>
</evidence>
<evidence type="ECO:0000313" key="9">
    <source>
        <dbReference type="Proteomes" id="UP001610432"/>
    </source>
</evidence>
<dbReference type="Pfam" id="PF00083">
    <property type="entry name" value="Sugar_tr"/>
    <property type="match status" value="1"/>
</dbReference>
<evidence type="ECO:0000256" key="5">
    <source>
        <dbReference type="ARBA" id="ARBA00023136"/>
    </source>
</evidence>
<feature type="transmembrane region" description="Helical" evidence="6">
    <location>
        <begin position="73"/>
        <end position="96"/>
    </location>
</feature>
<organism evidence="8 9">
    <name type="scientific">Aspergillus lucknowensis</name>
    <dbReference type="NCBI Taxonomy" id="176173"/>
    <lineage>
        <taxon>Eukaryota</taxon>
        <taxon>Fungi</taxon>
        <taxon>Dikarya</taxon>
        <taxon>Ascomycota</taxon>
        <taxon>Pezizomycotina</taxon>
        <taxon>Eurotiomycetes</taxon>
        <taxon>Eurotiomycetidae</taxon>
        <taxon>Eurotiales</taxon>
        <taxon>Aspergillaceae</taxon>
        <taxon>Aspergillus</taxon>
        <taxon>Aspergillus subgen. Nidulantes</taxon>
    </lineage>
</organism>
<dbReference type="InterPro" id="IPR005828">
    <property type="entry name" value="MFS_sugar_transport-like"/>
</dbReference>
<comment type="similarity">
    <text evidence="2">Belongs to the major facilitator superfamily. Sugar transporter (TC 2.A.1.1) family.</text>
</comment>
<keyword evidence="3 6" id="KW-0812">Transmembrane</keyword>
<keyword evidence="5 6" id="KW-0472">Membrane</keyword>
<name>A0ABR4M0N4_9EURO</name>
<dbReference type="InterPro" id="IPR036259">
    <property type="entry name" value="MFS_trans_sf"/>
</dbReference>
<evidence type="ECO:0000256" key="1">
    <source>
        <dbReference type="ARBA" id="ARBA00004141"/>
    </source>
</evidence>
<evidence type="ECO:0000313" key="8">
    <source>
        <dbReference type="EMBL" id="KAL2870363.1"/>
    </source>
</evidence>
<comment type="subcellular location">
    <subcellularLocation>
        <location evidence="1">Membrane</location>
        <topology evidence="1">Multi-pass membrane protein</topology>
    </subcellularLocation>
</comment>
<dbReference type="Gene3D" id="1.20.1250.20">
    <property type="entry name" value="MFS general substrate transporter like domains"/>
    <property type="match status" value="1"/>
</dbReference>
<dbReference type="SUPFAM" id="SSF103473">
    <property type="entry name" value="MFS general substrate transporter"/>
    <property type="match status" value="1"/>
</dbReference>
<protein>
    <submittedName>
        <fullName evidence="8">MFS transporter</fullName>
    </submittedName>
</protein>